<organism evidence="1 2">
    <name type="scientific">Phytophthora fragariaefolia</name>
    <dbReference type="NCBI Taxonomy" id="1490495"/>
    <lineage>
        <taxon>Eukaryota</taxon>
        <taxon>Sar</taxon>
        <taxon>Stramenopiles</taxon>
        <taxon>Oomycota</taxon>
        <taxon>Peronosporomycetes</taxon>
        <taxon>Peronosporales</taxon>
        <taxon>Peronosporaceae</taxon>
        <taxon>Phytophthora</taxon>
    </lineage>
</organism>
<proteinExistence type="predicted"/>
<sequence length="75" mass="8420">MPPVKFFEQKLDRMRSLRNLQDLYIVTLGCHVEDQVLLGLGTTIDVSGLRAGDSAKSSLGAWLFNMSTTVRFRFA</sequence>
<dbReference type="Proteomes" id="UP001165121">
    <property type="component" value="Unassembled WGS sequence"/>
</dbReference>
<dbReference type="EMBL" id="BSXT01001383">
    <property type="protein sequence ID" value="GMF41851.1"/>
    <property type="molecule type" value="Genomic_DNA"/>
</dbReference>
<gene>
    <name evidence="1" type="ORF">Pfra01_001342100</name>
</gene>
<accession>A0A9W6XMR9</accession>
<evidence type="ECO:0000313" key="2">
    <source>
        <dbReference type="Proteomes" id="UP001165121"/>
    </source>
</evidence>
<dbReference type="AlphaFoldDB" id="A0A9W6XMR9"/>
<evidence type="ECO:0000313" key="1">
    <source>
        <dbReference type="EMBL" id="GMF41851.1"/>
    </source>
</evidence>
<protein>
    <submittedName>
        <fullName evidence="1">Unnamed protein product</fullName>
    </submittedName>
</protein>
<comment type="caution">
    <text evidence="1">The sequence shown here is derived from an EMBL/GenBank/DDBJ whole genome shotgun (WGS) entry which is preliminary data.</text>
</comment>
<reference evidence="1" key="1">
    <citation type="submission" date="2023-04" db="EMBL/GenBank/DDBJ databases">
        <title>Phytophthora fragariaefolia NBRC 109709.</title>
        <authorList>
            <person name="Ichikawa N."/>
            <person name="Sato H."/>
            <person name="Tonouchi N."/>
        </authorList>
    </citation>
    <scope>NUCLEOTIDE SEQUENCE</scope>
    <source>
        <strain evidence="1">NBRC 109709</strain>
    </source>
</reference>
<keyword evidence="2" id="KW-1185">Reference proteome</keyword>
<name>A0A9W6XMR9_9STRA</name>